<name>A0ABV4X661_9CYAN</name>
<dbReference type="Proteomes" id="UP001576774">
    <property type="component" value="Unassembled WGS sequence"/>
</dbReference>
<evidence type="ECO:0000313" key="1">
    <source>
        <dbReference type="EMBL" id="MFB2878219.1"/>
    </source>
</evidence>
<reference evidence="1 2" key="1">
    <citation type="submission" date="2024-09" db="EMBL/GenBank/DDBJ databases">
        <title>Floridaenema gen nov. (Aerosakkonemataceae, Aerosakkonematales ord. nov., Cyanobacteria) from benthic tropical and subtropical fresh waters, with the description of four new species.</title>
        <authorList>
            <person name="Moretto J.A."/>
            <person name="Berthold D.E."/>
            <person name="Lefler F.W."/>
            <person name="Huang I.-S."/>
            <person name="Laughinghouse H. IV."/>
        </authorList>
    </citation>
    <scope>NUCLEOTIDE SEQUENCE [LARGE SCALE GENOMIC DNA]</scope>
    <source>
        <strain evidence="1 2">BLCC-F46</strain>
    </source>
</reference>
<comment type="caution">
    <text evidence="1">The sequence shown here is derived from an EMBL/GenBank/DDBJ whole genome shotgun (WGS) entry which is preliminary data.</text>
</comment>
<dbReference type="RefSeq" id="WP_413271296.1">
    <property type="nucleotide sequence ID" value="NZ_JBHFNQ010000115.1"/>
</dbReference>
<organism evidence="1 2">
    <name type="scientific">Floridaenema aerugineum BLCC-F46</name>
    <dbReference type="NCBI Taxonomy" id="3153654"/>
    <lineage>
        <taxon>Bacteria</taxon>
        <taxon>Bacillati</taxon>
        <taxon>Cyanobacteriota</taxon>
        <taxon>Cyanophyceae</taxon>
        <taxon>Oscillatoriophycideae</taxon>
        <taxon>Aerosakkonematales</taxon>
        <taxon>Aerosakkonemataceae</taxon>
        <taxon>Floridanema</taxon>
        <taxon>Floridanema aerugineum</taxon>
    </lineage>
</organism>
<dbReference type="EMBL" id="JBHFNQ010000115">
    <property type="protein sequence ID" value="MFB2878219.1"/>
    <property type="molecule type" value="Genomic_DNA"/>
</dbReference>
<protein>
    <recommendedName>
        <fullName evidence="3">Carboxypeptidase regulatory-like domain-containing protein</fullName>
    </recommendedName>
</protein>
<proteinExistence type="predicted"/>
<accession>A0ABV4X661</accession>
<keyword evidence="2" id="KW-1185">Reference proteome</keyword>
<evidence type="ECO:0000313" key="2">
    <source>
        <dbReference type="Proteomes" id="UP001576774"/>
    </source>
</evidence>
<sequence>MLQTLFLLSVCTTNMVKADELSDESNLASGRSCSISGKLSGSALDRERSDFVVMANNNSDRSSKMARINSNQPGYNLSSLPAGHYVLRVFRNEAGSLLPVRTYPRQRLIRCRGNEIKNVDFELE</sequence>
<evidence type="ECO:0008006" key="3">
    <source>
        <dbReference type="Google" id="ProtNLM"/>
    </source>
</evidence>
<gene>
    <name evidence="1" type="ORF">ACE1CC_15310</name>
</gene>